<reference evidence="10" key="2">
    <citation type="submission" date="2021-04" db="EMBL/GenBank/DDBJ databases">
        <authorList>
            <person name="Gilroy R."/>
        </authorList>
    </citation>
    <scope>NUCLEOTIDE SEQUENCE</scope>
    <source>
        <strain evidence="10">ChiW4-1371</strain>
    </source>
</reference>
<dbReference type="Gene3D" id="3.30.450.20">
    <property type="entry name" value="PAS domain"/>
    <property type="match status" value="1"/>
</dbReference>
<dbReference type="Pfam" id="PF02518">
    <property type="entry name" value="HATPase_c"/>
    <property type="match status" value="1"/>
</dbReference>
<evidence type="ECO:0000259" key="9">
    <source>
        <dbReference type="PROSITE" id="PS50110"/>
    </source>
</evidence>
<comment type="catalytic activity">
    <reaction evidence="1">
        <text>ATP + protein L-histidine = ADP + protein N-phospho-L-histidine.</text>
        <dbReference type="EC" id="2.7.13.3"/>
    </reaction>
</comment>
<dbReference type="InterPro" id="IPR005467">
    <property type="entry name" value="His_kinase_dom"/>
</dbReference>
<feature type="transmembrane region" description="Helical" evidence="7">
    <location>
        <begin position="288"/>
        <end position="306"/>
    </location>
</feature>
<evidence type="ECO:0000313" key="10">
    <source>
        <dbReference type="EMBL" id="HIZ88926.1"/>
    </source>
</evidence>
<dbReference type="PROSITE" id="PS50110">
    <property type="entry name" value="RESPONSE_REGULATORY"/>
    <property type="match status" value="1"/>
</dbReference>
<comment type="caution">
    <text evidence="10">The sequence shown here is derived from an EMBL/GenBank/DDBJ whole genome shotgun (WGS) entry which is preliminary data.</text>
</comment>
<dbReference type="SUPFAM" id="SSF52172">
    <property type="entry name" value="CheY-like"/>
    <property type="match status" value="1"/>
</dbReference>
<dbReference type="EMBL" id="DXAQ01000047">
    <property type="protein sequence ID" value="HIZ88926.1"/>
    <property type="molecule type" value="Genomic_DNA"/>
</dbReference>
<sequence length="839" mass="96924">MNIESKLKKRQLYYRIIFVLIFVILVAAVIISTQYKFKQNTYALGIEAVSGFSAKAEYTINAYHVAIDFASTYMENLVKRGADKDKLYKWLTTFNNNLSKNVSNNSTHSYIIINNEVYCSSHHHTPLNKMSINNIWYKDAVNAEYDKIYFTKLYQDDFTKEYVFTIYKKIKVQDDVVIIASDIIVDTLQKEWFKDNSKKDNNIYILTNFVGDVVFTAYDMEKVINSQNYFYDIINEINKRNIKIGFLEDKYSFPQKYVLFYLLEKNNHFVSMVAVPVSEINGSSNSLFMEYFLIILALALVMSALYWKEKNSIEKITLSNNIINIVGSAYCLIFSINIKKDRYTVIKSNEEVERYVPAEGKYSDLHKLLAMAVEKGAQLDFNSSFSIENIRKLTEEDKVDFGGDFQRILMEGFKWINIRLLYDKSIQKDYAVLCFKERDIEKKRELEHIELLEESVEAMKDASVSKSMFYSGLSHDMRTPLNAIIGLTDLVEYHIKDEEKIKDYMDKMKFAGNQLITLIDNFLDYSKNEFEKVDTEVINFNLKEYLSELVNVFKLVAKNDGKKFIYNYNVKHNNLKGNTAKLYRIITNLLGNSFKYSRQNDTIIFDVKEITSQGCPKFQFVIRDTGIGMSEEFINKVCSPYQREKRFDTNKAGVGLGMAIVKNYVQYLNGDMQIESKLNEGTKITVTLAFEYSDEEIKDEEEQENIQYDISGLSILVVEDNNVNMYLVTELLSIHNVKVTQAWNGKEAVDIFESNPPHTFDVILMDLQMPVMDGIEAAKTIRHIQRKDAAEIPIIALSANVYTEDVAASSAAGMNGHLSKPINFDALCKAVYHVLKHKH</sequence>
<dbReference type="SUPFAM" id="SSF47384">
    <property type="entry name" value="Homodimeric domain of signal transducing histidine kinase"/>
    <property type="match status" value="1"/>
</dbReference>
<evidence type="ECO:0000256" key="7">
    <source>
        <dbReference type="SAM" id="Phobius"/>
    </source>
</evidence>
<dbReference type="InterPro" id="IPR011006">
    <property type="entry name" value="CheY-like_superfamily"/>
</dbReference>
<evidence type="ECO:0000256" key="6">
    <source>
        <dbReference type="PROSITE-ProRule" id="PRU00169"/>
    </source>
</evidence>
<dbReference type="GO" id="GO:0009927">
    <property type="term" value="F:histidine phosphotransfer kinase activity"/>
    <property type="evidence" value="ECO:0007669"/>
    <property type="project" value="TreeGrafter"/>
</dbReference>
<dbReference type="Proteomes" id="UP000824176">
    <property type="component" value="Unassembled WGS sequence"/>
</dbReference>
<dbReference type="Gene3D" id="3.30.565.10">
    <property type="entry name" value="Histidine kinase-like ATPase, C-terminal domain"/>
    <property type="match status" value="1"/>
</dbReference>
<feature type="domain" description="Histidine kinase" evidence="8">
    <location>
        <begin position="472"/>
        <end position="692"/>
    </location>
</feature>
<dbReference type="PANTHER" id="PTHR43047:SF66">
    <property type="entry name" value="HISKA"/>
    <property type="match status" value="1"/>
</dbReference>
<protein>
    <recommendedName>
        <fullName evidence="2">histidine kinase</fullName>
        <ecNumber evidence="2">2.7.13.3</ecNumber>
    </recommendedName>
</protein>
<feature type="modified residue" description="4-aspartylphosphate" evidence="6">
    <location>
        <position position="766"/>
    </location>
</feature>
<accession>A0A9D2KBB0</accession>
<dbReference type="Gene3D" id="3.40.50.2300">
    <property type="match status" value="1"/>
</dbReference>
<keyword evidence="7" id="KW-0812">Transmembrane</keyword>
<dbReference type="InterPro" id="IPR036097">
    <property type="entry name" value="HisK_dim/P_sf"/>
</dbReference>
<dbReference type="Pfam" id="PF00512">
    <property type="entry name" value="HisKA"/>
    <property type="match status" value="1"/>
</dbReference>
<dbReference type="InterPro" id="IPR036890">
    <property type="entry name" value="HATPase_C_sf"/>
</dbReference>
<keyword evidence="4" id="KW-0808">Transferase</keyword>
<dbReference type="PROSITE" id="PS50109">
    <property type="entry name" value="HIS_KIN"/>
    <property type="match status" value="1"/>
</dbReference>
<proteinExistence type="predicted"/>
<dbReference type="CDD" id="cd17546">
    <property type="entry name" value="REC_hyHK_CKI1_RcsC-like"/>
    <property type="match status" value="1"/>
</dbReference>
<name>A0A9D2KBB0_9BACT</name>
<feature type="transmembrane region" description="Helical" evidence="7">
    <location>
        <begin position="318"/>
        <end position="338"/>
    </location>
</feature>
<dbReference type="PRINTS" id="PR00344">
    <property type="entry name" value="BCTRLSENSOR"/>
</dbReference>
<dbReference type="Gene3D" id="1.10.287.130">
    <property type="match status" value="1"/>
</dbReference>
<dbReference type="AlphaFoldDB" id="A0A9D2KBB0"/>
<dbReference type="InterPro" id="IPR003661">
    <property type="entry name" value="HisK_dim/P_dom"/>
</dbReference>
<organism evidence="10 11">
    <name type="scientific">Candidatus Mucispirillum faecigallinarum</name>
    <dbReference type="NCBI Taxonomy" id="2838699"/>
    <lineage>
        <taxon>Bacteria</taxon>
        <taxon>Pseudomonadati</taxon>
        <taxon>Deferribacterota</taxon>
        <taxon>Deferribacteres</taxon>
        <taxon>Deferribacterales</taxon>
        <taxon>Mucispirillaceae</taxon>
        <taxon>Mucispirillum</taxon>
    </lineage>
</organism>
<dbReference type="SUPFAM" id="SSF55874">
    <property type="entry name" value="ATPase domain of HSP90 chaperone/DNA topoisomerase II/histidine kinase"/>
    <property type="match status" value="1"/>
</dbReference>
<evidence type="ECO:0000256" key="3">
    <source>
        <dbReference type="ARBA" id="ARBA00022553"/>
    </source>
</evidence>
<dbReference type="InterPro" id="IPR004358">
    <property type="entry name" value="Sig_transdc_His_kin-like_C"/>
</dbReference>
<dbReference type="CDD" id="cd00082">
    <property type="entry name" value="HisKA"/>
    <property type="match status" value="1"/>
</dbReference>
<evidence type="ECO:0000256" key="4">
    <source>
        <dbReference type="ARBA" id="ARBA00022679"/>
    </source>
</evidence>
<keyword evidence="3 6" id="KW-0597">Phosphoprotein</keyword>
<keyword evidence="7" id="KW-0472">Membrane</keyword>
<keyword evidence="7" id="KW-1133">Transmembrane helix</keyword>
<evidence type="ECO:0000256" key="2">
    <source>
        <dbReference type="ARBA" id="ARBA00012438"/>
    </source>
</evidence>
<evidence type="ECO:0000256" key="5">
    <source>
        <dbReference type="ARBA" id="ARBA00022777"/>
    </source>
</evidence>
<dbReference type="InterPro" id="IPR001789">
    <property type="entry name" value="Sig_transdc_resp-reg_receiver"/>
</dbReference>
<dbReference type="SMART" id="SM00388">
    <property type="entry name" value="HisKA"/>
    <property type="match status" value="1"/>
</dbReference>
<evidence type="ECO:0000256" key="1">
    <source>
        <dbReference type="ARBA" id="ARBA00000085"/>
    </source>
</evidence>
<dbReference type="PANTHER" id="PTHR43047">
    <property type="entry name" value="TWO-COMPONENT HISTIDINE PROTEIN KINASE"/>
    <property type="match status" value="1"/>
</dbReference>
<reference evidence="10" key="1">
    <citation type="journal article" date="2021" name="PeerJ">
        <title>Extensive microbial diversity within the chicken gut microbiome revealed by metagenomics and culture.</title>
        <authorList>
            <person name="Gilroy R."/>
            <person name="Ravi A."/>
            <person name="Getino M."/>
            <person name="Pursley I."/>
            <person name="Horton D.L."/>
            <person name="Alikhan N.F."/>
            <person name="Baker D."/>
            <person name="Gharbi K."/>
            <person name="Hall N."/>
            <person name="Watson M."/>
            <person name="Adriaenssens E.M."/>
            <person name="Foster-Nyarko E."/>
            <person name="Jarju S."/>
            <person name="Secka A."/>
            <person name="Antonio M."/>
            <person name="Oren A."/>
            <person name="Chaudhuri R.R."/>
            <person name="La Ragione R."/>
            <person name="Hildebrand F."/>
            <person name="Pallen M.J."/>
        </authorList>
    </citation>
    <scope>NUCLEOTIDE SEQUENCE</scope>
    <source>
        <strain evidence="10">ChiW4-1371</strain>
    </source>
</reference>
<dbReference type="GO" id="GO:0005886">
    <property type="term" value="C:plasma membrane"/>
    <property type="evidence" value="ECO:0007669"/>
    <property type="project" value="TreeGrafter"/>
</dbReference>
<dbReference type="GO" id="GO:0000155">
    <property type="term" value="F:phosphorelay sensor kinase activity"/>
    <property type="evidence" value="ECO:0007669"/>
    <property type="project" value="InterPro"/>
</dbReference>
<evidence type="ECO:0000259" key="8">
    <source>
        <dbReference type="PROSITE" id="PS50109"/>
    </source>
</evidence>
<evidence type="ECO:0000313" key="11">
    <source>
        <dbReference type="Proteomes" id="UP000824176"/>
    </source>
</evidence>
<dbReference type="Pfam" id="PF00072">
    <property type="entry name" value="Response_reg"/>
    <property type="match status" value="1"/>
</dbReference>
<gene>
    <name evidence="10" type="ORF">H9804_03190</name>
</gene>
<feature type="transmembrane region" description="Helical" evidence="7">
    <location>
        <begin position="12"/>
        <end position="31"/>
    </location>
</feature>
<dbReference type="SMART" id="SM00448">
    <property type="entry name" value="REC"/>
    <property type="match status" value="1"/>
</dbReference>
<dbReference type="EC" id="2.7.13.3" evidence="2"/>
<dbReference type="InterPro" id="IPR003594">
    <property type="entry name" value="HATPase_dom"/>
</dbReference>
<keyword evidence="5" id="KW-0418">Kinase</keyword>
<feature type="domain" description="Response regulatory" evidence="9">
    <location>
        <begin position="714"/>
        <end position="835"/>
    </location>
</feature>
<dbReference type="SMART" id="SM00387">
    <property type="entry name" value="HATPase_c"/>
    <property type="match status" value="1"/>
</dbReference>